<accession>A0ABS0I9L2</accession>
<gene>
    <name evidence="3" type="ORF">I2H31_21325</name>
</gene>
<dbReference type="InterPro" id="IPR026341">
    <property type="entry name" value="T9SS_type_B"/>
</dbReference>
<dbReference type="PROSITE" id="PS50835">
    <property type="entry name" value="IG_LIKE"/>
    <property type="match status" value="1"/>
</dbReference>
<organism evidence="3 4">
    <name type="scientific">Hymenobacter ruricola</name>
    <dbReference type="NCBI Taxonomy" id="2791023"/>
    <lineage>
        <taxon>Bacteria</taxon>
        <taxon>Pseudomonadati</taxon>
        <taxon>Bacteroidota</taxon>
        <taxon>Cytophagia</taxon>
        <taxon>Cytophagales</taxon>
        <taxon>Hymenobacteraceae</taxon>
        <taxon>Hymenobacter</taxon>
    </lineage>
</organism>
<dbReference type="EMBL" id="JADQDM010000017">
    <property type="protein sequence ID" value="MBF9223659.1"/>
    <property type="molecule type" value="Genomic_DNA"/>
</dbReference>
<feature type="chain" id="PRO_5045521683" evidence="1">
    <location>
        <begin position="28"/>
        <end position="966"/>
    </location>
</feature>
<evidence type="ECO:0000313" key="3">
    <source>
        <dbReference type="EMBL" id="MBF9223659.1"/>
    </source>
</evidence>
<name>A0ABS0I9L2_9BACT</name>
<dbReference type="InterPro" id="IPR026444">
    <property type="entry name" value="Secre_tail"/>
</dbReference>
<comment type="caution">
    <text evidence="3">The sequence shown here is derived from an EMBL/GenBank/DDBJ whole genome shotgun (WGS) entry which is preliminary data.</text>
</comment>
<sequence>MRKIVHSFTLLLFACALLLGSAQEAHASHLLGGDMTYVSLGNNQYRVKFRLYRDCTGILPTPGDFVLECRNGGNATFPFCNVASSVSATFVQQGAVEAGNPFCAAASAGPCQGPTGLPNYDVYNFLATVTLPPGNWALSTFSNARPALANAVDGNLYVEATLDNRNQGTTAVANNSPQFDPQDIPIQYVCWTQPTTITYSSTEPDGDSLVYTLTDPLQGCGSPVTYKAFPGSAPFIGPIPGNPSCFFNFPGIPGGNYSATNPIRLGLDTVGTCPVKTGVPRTIRFNQQARTLSFTPGFLDTTPTGNNKYQIAVRITEYRRINGVRRIIGRVTREANIIVINCGNNSTPKPPEANPITVNSGTSTVNTADTTRIDVRSCNYSRVELNFTDPDNLKTPSANQILKVVLPANINTDPNLLDSGDVGTFSLSNNNTTNPRGVFFFQPSPNTVGRIIRLNIRVEDDACPIKGIQNRVVVIRIVKGNVATAAATVGSPGIGGATPPAICAGGSLTLQGNVQRPDSIRRIATNTTQAQQYSFQWSVAPGGSGLPAVTNTQNITVNPTVTTRYRLAIAPTLGFAQGSCGDTTSILVRVVGPPVVAIQRSLPQVCAGAAVNLVATASIPNAPTGVNDVYTYRWSGPGIPANTTGATLTVRPTTVGVNTYTVTATGASPYGCSATNTVQVTVTPPPTVRVTAASQFSCPGTPVVLSATATTSGIPDTYTFRFAPAPGLATADETKANPTVSPLVTTRYRVTASGNPATGCADTASVVVRVLPAVTARFNTADSLSITGQRTNRPPVVFTFNNTTLPTAANLGAGNSIAYTWTYQRIKDVLGTPVTEPATAFGNNLQNPGQLRLGIAGTYRIRMTATLSGSGNTCKTESYERLVIVPDLEVPNVITPNGDQQNDVFKVSTAGTNSKLEIYNRWGRKVYEQTNYQNNWGGDNQPAGVYYYLLTDKNGVATKGWIEVVR</sequence>
<evidence type="ECO:0000259" key="2">
    <source>
        <dbReference type="PROSITE" id="PS50835"/>
    </source>
</evidence>
<keyword evidence="1" id="KW-0732">Signal</keyword>
<dbReference type="PROSITE" id="PS51257">
    <property type="entry name" value="PROKAR_LIPOPROTEIN"/>
    <property type="match status" value="1"/>
</dbReference>
<dbReference type="InterPro" id="IPR013783">
    <property type="entry name" value="Ig-like_fold"/>
</dbReference>
<feature type="domain" description="Ig-like" evidence="2">
    <location>
        <begin position="593"/>
        <end position="683"/>
    </location>
</feature>
<dbReference type="InterPro" id="IPR007110">
    <property type="entry name" value="Ig-like_dom"/>
</dbReference>
<reference evidence="3 4" key="1">
    <citation type="submission" date="2020-11" db="EMBL/GenBank/DDBJ databases">
        <authorList>
            <person name="Kim M.K."/>
        </authorList>
    </citation>
    <scope>NUCLEOTIDE SEQUENCE [LARGE SCALE GENOMIC DNA]</scope>
    <source>
        <strain evidence="3 4">BT662</strain>
    </source>
</reference>
<protein>
    <submittedName>
        <fullName evidence="3">Gliding motility-associated C-terminal domain-containing protein</fullName>
    </submittedName>
</protein>
<dbReference type="RefSeq" id="WP_196295086.1">
    <property type="nucleotide sequence ID" value="NZ_JADQDM010000017.1"/>
</dbReference>
<dbReference type="NCBIfam" id="TIGR04183">
    <property type="entry name" value="Por_Secre_tail"/>
    <property type="match status" value="1"/>
</dbReference>
<feature type="signal peptide" evidence="1">
    <location>
        <begin position="1"/>
        <end position="27"/>
    </location>
</feature>
<evidence type="ECO:0000256" key="1">
    <source>
        <dbReference type="SAM" id="SignalP"/>
    </source>
</evidence>
<dbReference type="Gene3D" id="2.60.40.10">
    <property type="entry name" value="Immunoglobulins"/>
    <property type="match status" value="1"/>
</dbReference>
<proteinExistence type="predicted"/>
<dbReference type="Proteomes" id="UP000618931">
    <property type="component" value="Unassembled WGS sequence"/>
</dbReference>
<evidence type="ECO:0000313" key="4">
    <source>
        <dbReference type="Proteomes" id="UP000618931"/>
    </source>
</evidence>
<dbReference type="Pfam" id="PF13585">
    <property type="entry name" value="CHU_C"/>
    <property type="match status" value="1"/>
</dbReference>
<keyword evidence="4" id="KW-1185">Reference proteome</keyword>
<dbReference type="NCBIfam" id="TIGR04131">
    <property type="entry name" value="Bac_Flav_CTERM"/>
    <property type="match status" value="1"/>
</dbReference>